<feature type="transmembrane region" description="Helical" evidence="10">
    <location>
        <begin position="92"/>
        <end position="111"/>
    </location>
</feature>
<evidence type="ECO:0000256" key="6">
    <source>
        <dbReference type="ARBA" id="ARBA00022741"/>
    </source>
</evidence>
<dbReference type="PATRIC" id="fig|28037.235.peg.1829"/>
<keyword evidence="8 10" id="KW-1133">Transmembrane helix</keyword>
<keyword evidence="7 10" id="KW-0067">ATP-binding</keyword>
<reference evidence="13 14" key="1">
    <citation type="submission" date="2016-01" db="EMBL/GenBank/DDBJ databases">
        <title>Highly variable Streptococcus oralis 1 are common among viridans streptococci isolated from primates.</title>
        <authorList>
            <person name="Denapaite D."/>
            <person name="Rieger M."/>
            <person name="Koendgen S."/>
            <person name="Brueckner R."/>
            <person name="Ochigava I."/>
            <person name="Kappeler P."/>
            <person name="Maetz-Rensing K."/>
            <person name="Leendertz F."/>
        </authorList>
    </citation>
    <scope>NUCLEOTIDE SEQUENCE [LARGE SCALE GENOMIC DNA]</scope>
    <source>
        <strain evidence="13 14">M3-1</strain>
    </source>
</reference>
<proteinExistence type="inferred from homology"/>
<evidence type="ECO:0000256" key="1">
    <source>
        <dbReference type="ARBA" id="ARBA00000877"/>
    </source>
</evidence>
<keyword evidence="6 10" id="KW-0547">Nucleotide-binding</keyword>
<comment type="caution">
    <text evidence="10">Lacks conserved residue(s) required for the propagation of feature annotation.</text>
</comment>
<dbReference type="InterPro" id="IPR034701">
    <property type="entry name" value="CdaA"/>
</dbReference>
<evidence type="ECO:0000313" key="14">
    <source>
        <dbReference type="Proteomes" id="UP000075442"/>
    </source>
</evidence>
<dbReference type="Gene3D" id="3.40.1700.10">
    <property type="entry name" value="DNA integrity scanning protein, DisA, N-terminal domain"/>
    <property type="match status" value="1"/>
</dbReference>
<feature type="transmembrane region" description="Helical" evidence="10">
    <location>
        <begin position="304"/>
        <end position="322"/>
    </location>
</feature>
<dbReference type="InterPro" id="IPR003390">
    <property type="entry name" value="DNA_integrity_scan_DisA_N"/>
</dbReference>
<keyword evidence="2 10" id="KW-1003">Cell membrane</keyword>
<evidence type="ECO:0000256" key="10">
    <source>
        <dbReference type="HAMAP-Rule" id="MF_01499"/>
    </source>
</evidence>
<feature type="compositionally biased region" description="Low complexity" evidence="11">
    <location>
        <begin position="533"/>
        <end position="559"/>
    </location>
</feature>
<comment type="similarity">
    <text evidence="10">Belongs to the adenylate cyclase family. DacA/CdaA subfamily.</text>
</comment>
<dbReference type="PANTHER" id="PTHR34185">
    <property type="entry name" value="DIADENYLATE CYCLASE"/>
    <property type="match status" value="1"/>
</dbReference>
<keyword evidence="9 10" id="KW-0472">Membrane</keyword>
<protein>
    <recommendedName>
        <fullName evidence="10">Diadenylate cyclase</fullName>
        <shortName evidence="10">DAC</shortName>
        <ecNumber evidence="10">2.7.7.85</ecNumber>
    </recommendedName>
    <alternativeName>
        <fullName evidence="10">Cyclic-di-AMP synthase</fullName>
        <shortName evidence="10">c-di-AMP synthase</shortName>
    </alternativeName>
</protein>
<name>A0A150NJT5_STRMT</name>
<dbReference type="Pfam" id="PF02457">
    <property type="entry name" value="DAC"/>
    <property type="match status" value="1"/>
</dbReference>
<evidence type="ECO:0000256" key="4">
    <source>
        <dbReference type="ARBA" id="ARBA00022692"/>
    </source>
</evidence>
<dbReference type="InterPro" id="IPR045585">
    <property type="entry name" value="CdaA_N"/>
</dbReference>
<dbReference type="Gene3D" id="2.170.120.30">
    <property type="match status" value="1"/>
</dbReference>
<dbReference type="NCBIfam" id="TIGR00159">
    <property type="entry name" value="diadenylate cyclase CdaA"/>
    <property type="match status" value="1"/>
</dbReference>
<dbReference type="EMBL" id="LROU01000124">
    <property type="protein sequence ID" value="KYF33735.1"/>
    <property type="molecule type" value="Genomic_DNA"/>
</dbReference>
<evidence type="ECO:0000256" key="8">
    <source>
        <dbReference type="ARBA" id="ARBA00022989"/>
    </source>
</evidence>
<dbReference type="GO" id="GO:0006171">
    <property type="term" value="P:cAMP biosynthetic process"/>
    <property type="evidence" value="ECO:0007669"/>
    <property type="project" value="InterPro"/>
</dbReference>
<evidence type="ECO:0000256" key="5">
    <source>
        <dbReference type="ARBA" id="ARBA00022695"/>
    </source>
</evidence>
<keyword evidence="4 10" id="KW-0812">Transmembrane</keyword>
<organism evidence="13 14">
    <name type="scientific">Streptococcus mitis</name>
    <dbReference type="NCBI Taxonomy" id="28037"/>
    <lineage>
        <taxon>Bacteria</taxon>
        <taxon>Bacillati</taxon>
        <taxon>Bacillota</taxon>
        <taxon>Bacilli</taxon>
        <taxon>Lactobacillales</taxon>
        <taxon>Streptococcaceae</taxon>
        <taxon>Streptococcus</taxon>
        <taxon>Streptococcus mitis group</taxon>
    </lineage>
</organism>
<feature type="region of interest" description="Disordered" evidence="11">
    <location>
        <begin position="526"/>
        <end position="559"/>
    </location>
</feature>
<evidence type="ECO:0000313" key="13">
    <source>
        <dbReference type="EMBL" id="KYF33735.1"/>
    </source>
</evidence>
<dbReference type="AlphaFoldDB" id="A0A150NJT5"/>
<comment type="catalytic activity">
    <reaction evidence="1 10">
        <text>2 ATP = 3',3'-c-di-AMP + 2 diphosphate</text>
        <dbReference type="Rhea" id="RHEA:35655"/>
        <dbReference type="ChEBI" id="CHEBI:30616"/>
        <dbReference type="ChEBI" id="CHEBI:33019"/>
        <dbReference type="ChEBI" id="CHEBI:71500"/>
        <dbReference type="EC" id="2.7.7.85"/>
    </reaction>
</comment>
<keyword evidence="3 10" id="KW-0808">Transferase</keyword>
<dbReference type="GO" id="GO:0005524">
    <property type="term" value="F:ATP binding"/>
    <property type="evidence" value="ECO:0007669"/>
    <property type="project" value="UniProtKB-UniRule"/>
</dbReference>
<comment type="caution">
    <text evidence="13">The sequence shown here is derived from an EMBL/GenBank/DDBJ whole genome shotgun (WGS) entry which is preliminary data.</text>
</comment>
<evidence type="ECO:0000259" key="12">
    <source>
        <dbReference type="PROSITE" id="PS51794"/>
    </source>
</evidence>
<comment type="subunit">
    <text evidence="10">Probably a homodimer.</text>
</comment>
<dbReference type="EC" id="2.7.7.85" evidence="10"/>
<gene>
    <name evidence="10" type="primary">dacA</name>
    <name evidence="13" type="ORF">SMIM3I_00690</name>
</gene>
<evidence type="ECO:0000256" key="2">
    <source>
        <dbReference type="ARBA" id="ARBA00022475"/>
    </source>
</evidence>
<dbReference type="GO" id="GO:0106408">
    <property type="term" value="F:diadenylate cyclase activity"/>
    <property type="evidence" value="ECO:0007669"/>
    <property type="project" value="UniProtKB-EC"/>
</dbReference>
<dbReference type="InterPro" id="IPR050338">
    <property type="entry name" value="DisA"/>
</dbReference>
<dbReference type="SUPFAM" id="SSF143597">
    <property type="entry name" value="YojJ-like"/>
    <property type="match status" value="1"/>
</dbReference>
<comment type="function">
    <text evidence="10">Catalyzes the condensation of 2 ATP molecules into cyclic di-AMP (c-di-AMP), a second messenger used to regulate differing processes in different bacteria.</text>
</comment>
<feature type="transmembrane region" description="Helical" evidence="10">
    <location>
        <begin position="30"/>
        <end position="55"/>
    </location>
</feature>
<dbReference type="GO" id="GO:0004016">
    <property type="term" value="F:adenylate cyclase activity"/>
    <property type="evidence" value="ECO:0007669"/>
    <property type="project" value="UniProtKB-UniRule"/>
</dbReference>
<dbReference type="Proteomes" id="UP000075442">
    <property type="component" value="Unassembled WGS sequence"/>
</dbReference>
<dbReference type="Pfam" id="PF19293">
    <property type="entry name" value="CdaA_N"/>
    <property type="match status" value="1"/>
</dbReference>
<dbReference type="InterPro" id="IPR036888">
    <property type="entry name" value="DNA_integrity_DisA_N_sf"/>
</dbReference>
<dbReference type="PROSITE" id="PS51794">
    <property type="entry name" value="DAC"/>
    <property type="match status" value="1"/>
</dbReference>
<feature type="domain" description="DAC" evidence="12">
    <location>
        <begin position="112"/>
        <end position="272"/>
    </location>
</feature>
<dbReference type="FunFam" id="3.40.1700.10:FF:000002">
    <property type="entry name" value="Diadenylate cyclase"/>
    <property type="match status" value="1"/>
</dbReference>
<sequence>MSEKWYNRKERVWTERRQQMNFQQLSNLQYWTSLFSSPWSIAINLFDILIVAYILYRFTKAIAGTKIMILVRGVVIFVLAQVVANILGLTTISWLINQIITYGVIAAVVIFSPEIRTGLERLGRATDFFSTAQISAEEQMIRAFVKSVEYMSPRKIGALVAIQRVRTLQEYIATGIPLDANISAELLINIFIPNTPLHDGAVIIRENRIAVTSAYLPLTESTGISKEFGTRHRAAIGLSEVSDALTFIVSEETGGISITYNGVFKHDLTIEEFEAELRAILLPAVEEKVSFKDRLLGGWKYEKNSLYIISSLFFACILFIYATSTNFQNSNTARQVKSETYTNTITNVPIVIHYDDDQYFISGFASEVSVVLTGANRVTLASEMQESTRKFKVTADLTDASVGTIEVPLNIENLPSGLTAVATPQKITVKVGKKVKRDGMLVVPQVDQSQIDPKLQIDSITVSNERVSVTTDQETLAKIDKVIALLPTSERITGNYSGSVPLQAIDRNGVVLPAVITPFDTTMKVTTKPVAPSSSTSNSTTSSSSETSSSTKATSSKTN</sequence>
<accession>A0A150NJT5</accession>
<evidence type="ECO:0000256" key="3">
    <source>
        <dbReference type="ARBA" id="ARBA00022679"/>
    </source>
</evidence>
<evidence type="ECO:0000256" key="11">
    <source>
        <dbReference type="SAM" id="MobiDB-lite"/>
    </source>
</evidence>
<dbReference type="InterPro" id="IPR012505">
    <property type="entry name" value="YbbR"/>
</dbReference>
<evidence type="ECO:0000256" key="9">
    <source>
        <dbReference type="ARBA" id="ARBA00023136"/>
    </source>
</evidence>
<dbReference type="PANTHER" id="PTHR34185:SF1">
    <property type="entry name" value="DIADENYLATE CYCLASE"/>
    <property type="match status" value="1"/>
</dbReference>
<dbReference type="Pfam" id="PF07949">
    <property type="entry name" value="YbbR"/>
    <property type="match status" value="2"/>
</dbReference>
<feature type="transmembrane region" description="Helical" evidence="10">
    <location>
        <begin position="67"/>
        <end position="86"/>
    </location>
</feature>
<evidence type="ECO:0000256" key="7">
    <source>
        <dbReference type="ARBA" id="ARBA00022840"/>
    </source>
</evidence>
<keyword evidence="5 10" id="KW-0548">Nucleotidyltransferase</keyword>
<dbReference type="HAMAP" id="MF_01499">
    <property type="entry name" value="DacA"/>
    <property type="match status" value="1"/>
</dbReference>